<feature type="compositionally biased region" description="Basic residues" evidence="1">
    <location>
        <begin position="102"/>
        <end position="112"/>
    </location>
</feature>
<reference evidence="2" key="1">
    <citation type="journal article" date="2014" name="Nat. Commun.">
        <title>The emerging biofuel crop Camelina sativa retains a highly undifferentiated hexaploid genome structure.</title>
        <authorList>
            <person name="Kagale S."/>
            <person name="Koh C."/>
            <person name="Nixon J."/>
            <person name="Bollina V."/>
            <person name="Clarke W.E."/>
            <person name="Tuteja R."/>
            <person name="Spillane C."/>
            <person name="Robinson S.J."/>
            <person name="Links M.G."/>
            <person name="Clarke C."/>
            <person name="Higgins E.E."/>
            <person name="Huebert T."/>
            <person name="Sharpe A.G."/>
            <person name="Parkin I.A."/>
        </authorList>
    </citation>
    <scope>NUCLEOTIDE SEQUENCE [LARGE SCALE GENOMIC DNA]</scope>
    <source>
        <strain evidence="2">cv. DH55</strain>
    </source>
</reference>
<protein>
    <submittedName>
        <fullName evidence="3">Uncharacterized protein LOC104712031</fullName>
    </submittedName>
</protein>
<evidence type="ECO:0000313" key="3">
    <source>
        <dbReference type="RefSeq" id="XP_010427127.1"/>
    </source>
</evidence>
<dbReference type="Proteomes" id="UP000694864">
    <property type="component" value="Chromosome 2"/>
</dbReference>
<dbReference type="GeneID" id="104712031"/>
<organism evidence="2 3">
    <name type="scientific">Camelina sativa</name>
    <name type="common">False flax</name>
    <name type="synonym">Myagrum sativum</name>
    <dbReference type="NCBI Taxonomy" id="90675"/>
    <lineage>
        <taxon>Eukaryota</taxon>
        <taxon>Viridiplantae</taxon>
        <taxon>Streptophyta</taxon>
        <taxon>Embryophyta</taxon>
        <taxon>Tracheophyta</taxon>
        <taxon>Spermatophyta</taxon>
        <taxon>Magnoliopsida</taxon>
        <taxon>eudicotyledons</taxon>
        <taxon>Gunneridae</taxon>
        <taxon>Pentapetalae</taxon>
        <taxon>rosids</taxon>
        <taxon>malvids</taxon>
        <taxon>Brassicales</taxon>
        <taxon>Brassicaceae</taxon>
        <taxon>Camelineae</taxon>
        <taxon>Camelina</taxon>
    </lineage>
</organism>
<evidence type="ECO:0000313" key="2">
    <source>
        <dbReference type="Proteomes" id="UP000694864"/>
    </source>
</evidence>
<proteinExistence type="predicted"/>
<sequence length="112" mass="12350">MSRWISTNPPPANILGICHPRGFPLPPSGYNIFRPFSYTSPKQDSVLWGSSLLAADSGAALEEDRGESASWYCLICNHIGGQGFKSFTSHLSSRSHTENRSHQGKSSKKRRT</sequence>
<evidence type="ECO:0000256" key="1">
    <source>
        <dbReference type="SAM" id="MobiDB-lite"/>
    </source>
</evidence>
<reference evidence="3" key="2">
    <citation type="submission" date="2025-08" db="UniProtKB">
        <authorList>
            <consortium name="RefSeq"/>
        </authorList>
    </citation>
    <scope>IDENTIFICATION</scope>
    <source>
        <tissue evidence="3">Leaf</tissue>
    </source>
</reference>
<feature type="region of interest" description="Disordered" evidence="1">
    <location>
        <begin position="90"/>
        <end position="112"/>
    </location>
</feature>
<keyword evidence="2" id="KW-1185">Reference proteome</keyword>
<gene>
    <name evidence="3" type="primary">LOC104712031</name>
</gene>
<dbReference type="RefSeq" id="XP_010427127.1">
    <property type="nucleotide sequence ID" value="XM_010428825.2"/>
</dbReference>
<name>A0ABM0TJ17_CAMSA</name>
<accession>A0ABM0TJ17</accession>